<accession>A0ABY4TWW3</accession>
<protein>
    <submittedName>
        <fullName evidence="1">Transposase</fullName>
    </submittedName>
</protein>
<name>A0ABY4TWW3_9SPHN</name>
<dbReference type="Proteomes" id="UP001055580">
    <property type="component" value="Chromosome"/>
</dbReference>
<evidence type="ECO:0000313" key="2">
    <source>
        <dbReference type="Proteomes" id="UP001055580"/>
    </source>
</evidence>
<organism evidence="1 2">
    <name type="scientific">Sphingomonas donggukensis</name>
    <dbReference type="NCBI Taxonomy" id="2949093"/>
    <lineage>
        <taxon>Bacteria</taxon>
        <taxon>Pseudomonadati</taxon>
        <taxon>Pseudomonadota</taxon>
        <taxon>Alphaproteobacteria</taxon>
        <taxon>Sphingomonadales</taxon>
        <taxon>Sphingomonadaceae</taxon>
        <taxon>Sphingomonas</taxon>
    </lineage>
</organism>
<gene>
    <name evidence="1" type="ORF">M9980_14195</name>
</gene>
<keyword evidence="2" id="KW-1185">Reference proteome</keyword>
<reference evidence="1" key="1">
    <citation type="submission" date="2022-05" db="EMBL/GenBank/DDBJ databases">
        <title>Sphingomonas sp. strain RMG20 Genome sequencing and assembly.</title>
        <authorList>
            <person name="Kim I."/>
        </authorList>
    </citation>
    <scope>NUCLEOTIDE SEQUENCE</scope>
    <source>
        <strain evidence="1">RMG20</strain>
    </source>
</reference>
<proteinExistence type="predicted"/>
<dbReference type="RefSeq" id="WP_250752076.1">
    <property type="nucleotide sequence ID" value="NZ_CP098401.1"/>
</dbReference>
<evidence type="ECO:0000313" key="1">
    <source>
        <dbReference type="EMBL" id="URW75649.1"/>
    </source>
</evidence>
<sequence>MPRLIAPGSGTAFDIDALVDALDAHPFDTRDEDSFADAGPLLARLGRNPHFLADLAIAELKDRCAGQVATNGYSAQVVLLRPPSARYVLRANFWPAATDDAVRSSGAEAFFYGDAHDHNFPFLTYGYLGPGYWSDYYERDPAAILGLPGERAHLRFVERARLEPGRLMLYRQRLDVHRQLPPEAFSVSLNILGHDPAQPWIDQYRFDIDTDTVVGGLTVAPSEALLALAVQFGNGIDVVETLARRHPFARMRTTALDALLGAGQGHALAEEAVADSDRLVAAHARRRLAAIEATGSDAIAA</sequence>
<dbReference type="EMBL" id="CP098401">
    <property type="protein sequence ID" value="URW75649.1"/>
    <property type="molecule type" value="Genomic_DNA"/>
</dbReference>